<feature type="domain" description="Heterokaryon incompatibility" evidence="1">
    <location>
        <begin position="52"/>
        <end position="140"/>
    </location>
</feature>
<dbReference type="PANTHER" id="PTHR24148:SF64">
    <property type="entry name" value="HETEROKARYON INCOMPATIBILITY DOMAIN-CONTAINING PROTEIN"/>
    <property type="match status" value="1"/>
</dbReference>
<dbReference type="OrthoDB" id="2157530at2759"/>
<dbReference type="PANTHER" id="PTHR24148">
    <property type="entry name" value="ANKYRIN REPEAT DOMAIN-CONTAINING PROTEIN 39 HOMOLOG-RELATED"/>
    <property type="match status" value="1"/>
</dbReference>
<dbReference type="Pfam" id="PF06985">
    <property type="entry name" value="HET"/>
    <property type="match status" value="1"/>
</dbReference>
<sequence>MHNEHSSPDSIFEPLDAGIREIRLLIIRPSLDIDDPVVCRLIKGSLDDDSQYYALSYTWGTSDNPSLITINDTPWVVGPNLHDALKYLRLEDKAITLWVDAICINQKDDSEKSYQVAMMADIYRKARGVRAWIGLPETDEEVDKADGSACDWDV</sequence>
<dbReference type="AlphaFoldDB" id="A0A8T9CFR0"/>
<dbReference type="InterPro" id="IPR010730">
    <property type="entry name" value="HET"/>
</dbReference>
<accession>A0A8T9CFR0</accession>
<dbReference type="Proteomes" id="UP000469558">
    <property type="component" value="Unassembled WGS sequence"/>
</dbReference>
<evidence type="ECO:0000313" key="3">
    <source>
        <dbReference type="Proteomes" id="UP000469558"/>
    </source>
</evidence>
<gene>
    <name evidence="2" type="primary">het-6_0</name>
    <name evidence="2" type="ORF">LSUE1_G000447</name>
</gene>
<proteinExistence type="predicted"/>
<dbReference type="InterPro" id="IPR052895">
    <property type="entry name" value="HetReg/Transcr_Mod"/>
</dbReference>
<reference evidence="2 3" key="1">
    <citation type="submission" date="2018-05" db="EMBL/GenBank/DDBJ databases">
        <title>Genome sequencing and assembly of the regulated plant pathogen Lachnellula willkommii and related sister species for the development of diagnostic species identification markers.</title>
        <authorList>
            <person name="Giroux E."/>
            <person name="Bilodeau G."/>
        </authorList>
    </citation>
    <scope>NUCLEOTIDE SEQUENCE [LARGE SCALE GENOMIC DNA]</scope>
    <source>
        <strain evidence="2 3">CBS 268.59</strain>
    </source>
</reference>
<dbReference type="EMBL" id="QGMK01000087">
    <property type="protein sequence ID" value="TVY84408.1"/>
    <property type="molecule type" value="Genomic_DNA"/>
</dbReference>
<comment type="caution">
    <text evidence="2">The sequence shown here is derived from an EMBL/GenBank/DDBJ whole genome shotgun (WGS) entry which is preliminary data.</text>
</comment>
<organism evidence="2 3">
    <name type="scientific">Lachnellula suecica</name>
    <dbReference type="NCBI Taxonomy" id="602035"/>
    <lineage>
        <taxon>Eukaryota</taxon>
        <taxon>Fungi</taxon>
        <taxon>Dikarya</taxon>
        <taxon>Ascomycota</taxon>
        <taxon>Pezizomycotina</taxon>
        <taxon>Leotiomycetes</taxon>
        <taxon>Helotiales</taxon>
        <taxon>Lachnaceae</taxon>
        <taxon>Lachnellula</taxon>
    </lineage>
</organism>
<evidence type="ECO:0000259" key="1">
    <source>
        <dbReference type="Pfam" id="PF06985"/>
    </source>
</evidence>
<keyword evidence="3" id="KW-1185">Reference proteome</keyword>
<evidence type="ECO:0000313" key="2">
    <source>
        <dbReference type="EMBL" id="TVY84408.1"/>
    </source>
</evidence>
<protein>
    <submittedName>
        <fullName evidence="2">Heterokaryon incompatibility protein 6 OR allele</fullName>
    </submittedName>
</protein>
<name>A0A8T9CFR0_9HELO</name>